<organism evidence="1 2">
    <name type="scientific">Monilinia laxa</name>
    <name type="common">Brown rot fungus</name>
    <name type="synonym">Sclerotinia laxa</name>
    <dbReference type="NCBI Taxonomy" id="61186"/>
    <lineage>
        <taxon>Eukaryota</taxon>
        <taxon>Fungi</taxon>
        <taxon>Dikarya</taxon>
        <taxon>Ascomycota</taxon>
        <taxon>Pezizomycotina</taxon>
        <taxon>Leotiomycetes</taxon>
        <taxon>Helotiales</taxon>
        <taxon>Sclerotiniaceae</taxon>
        <taxon>Monilinia</taxon>
    </lineage>
</organism>
<accession>A0A5N6KGY1</accession>
<evidence type="ECO:0000313" key="1">
    <source>
        <dbReference type="EMBL" id="KAB8302841.1"/>
    </source>
</evidence>
<dbReference type="AlphaFoldDB" id="A0A5N6KGY1"/>
<sequence>MPTNPSSIHINYFYYISIGDICNICDIYEVREKNSSENIVQDVCTLSVHAHHITKNHAPNQSIPKRLDP</sequence>
<name>A0A5N6KGY1_MONLA</name>
<keyword evidence="2" id="KW-1185">Reference proteome</keyword>
<proteinExistence type="predicted"/>
<comment type="caution">
    <text evidence="1">The sequence shown here is derived from an EMBL/GenBank/DDBJ whole genome shotgun (WGS) entry which is preliminary data.</text>
</comment>
<dbReference type="Proteomes" id="UP000326757">
    <property type="component" value="Unassembled WGS sequence"/>
</dbReference>
<dbReference type="EMBL" id="VIGI01000003">
    <property type="protein sequence ID" value="KAB8302841.1"/>
    <property type="molecule type" value="Genomic_DNA"/>
</dbReference>
<protein>
    <submittedName>
        <fullName evidence="1">Uncharacterized protein</fullName>
    </submittedName>
</protein>
<evidence type="ECO:0000313" key="2">
    <source>
        <dbReference type="Proteomes" id="UP000326757"/>
    </source>
</evidence>
<gene>
    <name evidence="1" type="ORF">EYC80_006178</name>
</gene>
<reference evidence="1 2" key="1">
    <citation type="submission" date="2019-06" db="EMBL/GenBank/DDBJ databases">
        <title>Genome Sequence of the Brown Rot Fungal Pathogen Monilinia laxa.</title>
        <authorList>
            <person name="De Miccolis Angelini R.M."/>
            <person name="Landi L."/>
            <person name="Abate D."/>
            <person name="Pollastro S."/>
            <person name="Romanazzi G."/>
            <person name="Faretra F."/>
        </authorList>
    </citation>
    <scope>NUCLEOTIDE SEQUENCE [LARGE SCALE GENOMIC DNA]</scope>
    <source>
        <strain evidence="1 2">Mlax316</strain>
    </source>
</reference>